<gene>
    <name evidence="1" type="ORF">BofuT4_uP081540.1</name>
</gene>
<evidence type="ECO:0000313" key="2">
    <source>
        <dbReference type="Proteomes" id="UP000008177"/>
    </source>
</evidence>
<protein>
    <submittedName>
        <fullName evidence="1">Uncharacterized protein</fullName>
    </submittedName>
</protein>
<accession>G2YK47</accession>
<dbReference type="EMBL" id="FQ790340">
    <property type="protein sequence ID" value="CCD51995.1"/>
    <property type="molecule type" value="Genomic_DNA"/>
</dbReference>
<organism evidence="1 2">
    <name type="scientific">Botryotinia fuckeliana (strain T4)</name>
    <name type="common">Noble rot fungus</name>
    <name type="synonym">Botrytis cinerea</name>
    <dbReference type="NCBI Taxonomy" id="999810"/>
    <lineage>
        <taxon>Eukaryota</taxon>
        <taxon>Fungi</taxon>
        <taxon>Dikarya</taxon>
        <taxon>Ascomycota</taxon>
        <taxon>Pezizomycotina</taxon>
        <taxon>Leotiomycetes</taxon>
        <taxon>Helotiales</taxon>
        <taxon>Sclerotiniaceae</taxon>
        <taxon>Botrytis</taxon>
    </lineage>
</organism>
<name>G2YK47_BOTF4</name>
<proteinExistence type="predicted"/>
<evidence type="ECO:0000313" key="1">
    <source>
        <dbReference type="EMBL" id="CCD51995.1"/>
    </source>
</evidence>
<dbReference type="HOGENOM" id="CLU_2960504_0_0_1"/>
<reference evidence="2" key="1">
    <citation type="journal article" date="2011" name="PLoS Genet.">
        <title>Genomic analysis of the necrotrophic fungal pathogens Sclerotinia sclerotiorum and Botrytis cinerea.</title>
        <authorList>
            <person name="Amselem J."/>
            <person name="Cuomo C.A."/>
            <person name="van Kan J.A."/>
            <person name="Viaud M."/>
            <person name="Benito E.P."/>
            <person name="Couloux A."/>
            <person name="Coutinho P.M."/>
            <person name="de Vries R.P."/>
            <person name="Dyer P.S."/>
            <person name="Fillinger S."/>
            <person name="Fournier E."/>
            <person name="Gout L."/>
            <person name="Hahn M."/>
            <person name="Kohn L."/>
            <person name="Lapalu N."/>
            <person name="Plummer K.M."/>
            <person name="Pradier J.M."/>
            <person name="Quevillon E."/>
            <person name="Sharon A."/>
            <person name="Simon A."/>
            <person name="ten Have A."/>
            <person name="Tudzynski B."/>
            <person name="Tudzynski P."/>
            <person name="Wincker P."/>
            <person name="Andrew M."/>
            <person name="Anthouard V."/>
            <person name="Beever R.E."/>
            <person name="Beffa R."/>
            <person name="Benoit I."/>
            <person name="Bouzid O."/>
            <person name="Brault B."/>
            <person name="Chen Z."/>
            <person name="Choquer M."/>
            <person name="Collemare J."/>
            <person name="Cotton P."/>
            <person name="Danchin E.G."/>
            <person name="Da Silva C."/>
            <person name="Gautier A."/>
            <person name="Giraud C."/>
            <person name="Giraud T."/>
            <person name="Gonzalez C."/>
            <person name="Grossetete S."/>
            <person name="Guldener U."/>
            <person name="Henrissat B."/>
            <person name="Howlett B.J."/>
            <person name="Kodira C."/>
            <person name="Kretschmer M."/>
            <person name="Lappartient A."/>
            <person name="Leroch M."/>
            <person name="Levis C."/>
            <person name="Mauceli E."/>
            <person name="Neuveglise C."/>
            <person name="Oeser B."/>
            <person name="Pearson M."/>
            <person name="Poulain J."/>
            <person name="Poussereau N."/>
            <person name="Quesneville H."/>
            <person name="Rascle C."/>
            <person name="Schumacher J."/>
            <person name="Segurens B."/>
            <person name="Sexton A."/>
            <person name="Silva E."/>
            <person name="Sirven C."/>
            <person name="Soanes D.M."/>
            <person name="Talbot N.J."/>
            <person name="Templeton M."/>
            <person name="Yandava C."/>
            <person name="Yarden O."/>
            <person name="Zeng Q."/>
            <person name="Rollins J.A."/>
            <person name="Lebrun M.H."/>
            <person name="Dickman M."/>
        </authorList>
    </citation>
    <scope>NUCLEOTIDE SEQUENCE [LARGE SCALE GENOMIC DNA]</scope>
    <source>
        <strain evidence="2">T4</strain>
    </source>
</reference>
<sequence length="59" mass="6756">MIDPVCGPKFPFLTVRSFMNQKRDSSSPKFETAIDRFLVLLAQKSTLCLAYGFHFLSRV</sequence>
<dbReference type="Proteomes" id="UP000008177">
    <property type="component" value="Unplaced contigs"/>
</dbReference>
<dbReference type="AlphaFoldDB" id="G2YK47"/>
<dbReference type="InParanoid" id="G2YK47"/>